<organism evidence="1 2">
    <name type="scientific">Aspergillus bertholletiae</name>
    <dbReference type="NCBI Taxonomy" id="1226010"/>
    <lineage>
        <taxon>Eukaryota</taxon>
        <taxon>Fungi</taxon>
        <taxon>Dikarya</taxon>
        <taxon>Ascomycota</taxon>
        <taxon>Pezizomycotina</taxon>
        <taxon>Eurotiomycetes</taxon>
        <taxon>Eurotiomycetidae</taxon>
        <taxon>Eurotiales</taxon>
        <taxon>Aspergillaceae</taxon>
        <taxon>Aspergillus</taxon>
        <taxon>Aspergillus subgen. Circumdati</taxon>
    </lineage>
</organism>
<dbReference type="EMBL" id="ML736237">
    <property type="protein sequence ID" value="KAE8376629.1"/>
    <property type="molecule type" value="Genomic_DNA"/>
</dbReference>
<keyword evidence="2" id="KW-1185">Reference proteome</keyword>
<reference evidence="1 2" key="1">
    <citation type="submission" date="2019-04" db="EMBL/GenBank/DDBJ databases">
        <title>Friends and foes A comparative genomics studyof 23 Aspergillus species from section Flavi.</title>
        <authorList>
            <consortium name="DOE Joint Genome Institute"/>
            <person name="Kjaerbolling I."/>
            <person name="Vesth T."/>
            <person name="Frisvad J.C."/>
            <person name="Nybo J.L."/>
            <person name="Theobald S."/>
            <person name="Kildgaard S."/>
            <person name="Isbrandt T."/>
            <person name="Kuo A."/>
            <person name="Sato A."/>
            <person name="Lyhne E.K."/>
            <person name="Kogle M.E."/>
            <person name="Wiebenga A."/>
            <person name="Kun R.S."/>
            <person name="Lubbers R.J."/>
            <person name="Makela M.R."/>
            <person name="Barry K."/>
            <person name="Chovatia M."/>
            <person name="Clum A."/>
            <person name="Daum C."/>
            <person name="Haridas S."/>
            <person name="He G."/>
            <person name="LaButti K."/>
            <person name="Lipzen A."/>
            <person name="Mondo S."/>
            <person name="Riley R."/>
            <person name="Salamov A."/>
            <person name="Simmons B.A."/>
            <person name="Magnuson J.K."/>
            <person name="Henrissat B."/>
            <person name="Mortensen U.H."/>
            <person name="Larsen T.O."/>
            <person name="Devries R.P."/>
            <person name="Grigoriev I.V."/>
            <person name="Machida M."/>
            <person name="Baker S.E."/>
            <person name="Andersen M.R."/>
        </authorList>
    </citation>
    <scope>NUCLEOTIDE SEQUENCE [LARGE SCALE GENOMIC DNA]</scope>
    <source>
        <strain evidence="1 2">IBT 29228</strain>
    </source>
</reference>
<dbReference type="Proteomes" id="UP000326198">
    <property type="component" value="Unassembled WGS sequence"/>
</dbReference>
<proteinExistence type="predicted"/>
<dbReference type="AlphaFoldDB" id="A0A5N7B5Q5"/>
<gene>
    <name evidence="1" type="ORF">BDV26DRAFT_293967</name>
</gene>
<accession>A0A5N7B5Q5</accession>
<protein>
    <submittedName>
        <fullName evidence="1">Uncharacterized protein</fullName>
    </submittedName>
</protein>
<name>A0A5N7B5Q5_9EURO</name>
<evidence type="ECO:0000313" key="2">
    <source>
        <dbReference type="Proteomes" id="UP000326198"/>
    </source>
</evidence>
<sequence length="148" mass="16700">MPLLSDRQKWVTTPLLLKGILAYVPPGCKSTDENWYHILRRMGLEQKFQSKSICEQGMEIIDHVGKTASRNGKITSMSSFLMVADGQGSRIHKMTIGFELDPFHPLGIRIGYFAITSGVEPGKESNTAIYIVPRGWFVFTRRHSPYAI</sequence>
<evidence type="ECO:0000313" key="1">
    <source>
        <dbReference type="EMBL" id="KAE8376629.1"/>
    </source>
</evidence>